<comment type="subcellular location">
    <subcellularLocation>
        <location evidence="1">Endomembrane system</location>
    </subcellularLocation>
</comment>
<feature type="coiled-coil region" evidence="5">
    <location>
        <begin position="649"/>
        <end position="722"/>
    </location>
</feature>
<keyword evidence="3" id="KW-1133">Transmembrane helix</keyword>
<keyword evidence="4" id="KW-0472">Membrane</keyword>
<organism evidence="8 9">
    <name type="scientific">Bugula neritina</name>
    <name type="common">Brown bryozoan</name>
    <name type="synonym">Sertularia neritina</name>
    <dbReference type="NCBI Taxonomy" id="10212"/>
    <lineage>
        <taxon>Eukaryota</taxon>
        <taxon>Metazoa</taxon>
        <taxon>Spiralia</taxon>
        <taxon>Lophotrochozoa</taxon>
        <taxon>Bryozoa</taxon>
        <taxon>Gymnolaemata</taxon>
        <taxon>Cheilostomatida</taxon>
        <taxon>Flustrina</taxon>
        <taxon>Buguloidea</taxon>
        <taxon>Bugulidae</taxon>
        <taxon>Bugula</taxon>
    </lineage>
</organism>
<name>A0A7J7J6D0_BUGNE</name>
<evidence type="ECO:0000256" key="3">
    <source>
        <dbReference type="ARBA" id="ARBA00022989"/>
    </source>
</evidence>
<dbReference type="InterPro" id="IPR045120">
    <property type="entry name" value="Suco/Slp1-like"/>
</dbReference>
<feature type="region of interest" description="Disordered" evidence="6">
    <location>
        <begin position="253"/>
        <end position="280"/>
    </location>
</feature>
<keyword evidence="5" id="KW-0175">Coiled coil</keyword>
<dbReference type="GO" id="GO:0005737">
    <property type="term" value="C:cytoplasm"/>
    <property type="evidence" value="ECO:0007669"/>
    <property type="project" value="TreeGrafter"/>
</dbReference>
<feature type="compositionally biased region" description="Polar residues" evidence="6">
    <location>
        <begin position="512"/>
        <end position="528"/>
    </location>
</feature>
<feature type="compositionally biased region" description="Low complexity" evidence="6">
    <location>
        <begin position="219"/>
        <end position="230"/>
    </location>
</feature>
<keyword evidence="9" id="KW-1185">Reference proteome</keyword>
<feature type="region of interest" description="Disordered" evidence="6">
    <location>
        <begin position="502"/>
        <end position="565"/>
    </location>
</feature>
<evidence type="ECO:0000313" key="8">
    <source>
        <dbReference type="EMBL" id="KAF6021585.1"/>
    </source>
</evidence>
<evidence type="ECO:0000256" key="1">
    <source>
        <dbReference type="ARBA" id="ARBA00004308"/>
    </source>
</evidence>
<feature type="region of interest" description="Disordered" evidence="6">
    <location>
        <begin position="413"/>
        <end position="436"/>
    </location>
</feature>
<protein>
    <submittedName>
        <fullName evidence="8">SUCO</fullName>
    </submittedName>
</protein>
<dbReference type="AlphaFoldDB" id="A0A7J7J6D0"/>
<evidence type="ECO:0000256" key="6">
    <source>
        <dbReference type="SAM" id="MobiDB-lite"/>
    </source>
</evidence>
<dbReference type="Pfam" id="PF07738">
    <property type="entry name" value="Sad1_UNC"/>
    <property type="match status" value="1"/>
</dbReference>
<dbReference type="PANTHER" id="PTHR12953">
    <property type="entry name" value="MEMBRANE PROTEIN CH1 RELATED"/>
    <property type="match status" value="1"/>
</dbReference>
<keyword evidence="2" id="KW-0812">Transmembrane</keyword>
<evidence type="ECO:0000256" key="5">
    <source>
        <dbReference type="SAM" id="Coils"/>
    </source>
</evidence>
<evidence type="ECO:0000256" key="4">
    <source>
        <dbReference type="ARBA" id="ARBA00023136"/>
    </source>
</evidence>
<proteinExistence type="predicted"/>
<gene>
    <name evidence="8" type="ORF">EB796_020107</name>
</gene>
<dbReference type="EMBL" id="VXIV02002998">
    <property type="protein sequence ID" value="KAF6021585.1"/>
    <property type="molecule type" value="Genomic_DNA"/>
</dbReference>
<reference evidence="8" key="1">
    <citation type="submission" date="2020-06" db="EMBL/GenBank/DDBJ databases">
        <title>Draft genome of Bugula neritina, a colonial animal packing powerful symbionts and potential medicines.</title>
        <authorList>
            <person name="Rayko M."/>
        </authorList>
    </citation>
    <scope>NUCLEOTIDE SEQUENCE [LARGE SCALE GENOMIC DNA]</scope>
    <source>
        <strain evidence="8">Kwan_BN1</strain>
    </source>
</reference>
<evidence type="ECO:0000313" key="9">
    <source>
        <dbReference type="Proteomes" id="UP000593567"/>
    </source>
</evidence>
<feature type="compositionally biased region" description="Polar residues" evidence="6">
    <location>
        <begin position="547"/>
        <end position="565"/>
    </location>
</feature>
<dbReference type="GO" id="GO:0012505">
    <property type="term" value="C:endomembrane system"/>
    <property type="evidence" value="ECO:0007669"/>
    <property type="project" value="UniProtKB-SubCell"/>
</dbReference>
<dbReference type="InterPro" id="IPR012919">
    <property type="entry name" value="SUN_dom"/>
</dbReference>
<dbReference type="OrthoDB" id="266334at2759"/>
<feature type="domain" description="SUN" evidence="7">
    <location>
        <begin position="231"/>
        <end position="412"/>
    </location>
</feature>
<sequence>MLLRLTAWALNWLVFTAFVVVTILTPTSSLFGGRAVVVLCIISGGETVEYESQTPLPVSDTEASKGTVDTNDKVAEFKSPEELLSQHGGVDQKKGATDGLDSSEPATVELTNTAAVKEEVDQSNKDASGTQPITAPEVGGGAIKKEERNTAGETSDPNPTENNATGTDGAKSINATPESKDTPDTPPEDVPLSETVTAGSIGEPSADPSQTDPTLAGATSTPSPSTETPPVGVDLSEHDMPAFADWRKEHENHIKTNGGTPKAYNGASSDRTKPSSISRSGSLRNYASVKCNAKVKSTNSEVSNAQAVKKFLVIELCEAIAVKKIEIGNLEYFSSTIQNFTLSISRHNNKDQDSEDWQVIGSFRAKDERTAQSFDVDYVNIYTLFVKLEISSYHGTEHYCPITIIRVHGYSVDDDDGDEEHHNPPPQATTSTPAANTTAEVLTTSTASPTTVVPEEKETDFTFPPQLDVCYRCYDDLVSVPSYCLPESYELLPDGAHTAADAGRAKVKDSDNPQASSGTEAEVSTGTVKPQAEAVATSDKDNKTAAVESSANQSPAHVSSQTGAESNIKYSPDEVVLEQVLPSPPTLAEPPTAAPVVEVQELTTPSPPVAADEGVAEEQEGTGLSQDPPPPATRPVIRNTAIGTLKNQVRSLEKNLNVTNTYLEEMSEKYKNQKDYLQRVLNQTMWSLKNLTMKLDNLTREIQSLKIINSDLSRRVTKLEEEKDKLESPLASLVSVVVAGLFILTLLQISNCLKPKTSTLTREEIIQMIADMPNQPIRGGLRRSDSMSGKSSATRSLLASVFFYLVYNSVQTE</sequence>
<feature type="compositionally biased region" description="Polar residues" evidence="6">
    <location>
        <begin position="266"/>
        <end position="280"/>
    </location>
</feature>
<comment type="caution">
    <text evidence="8">The sequence shown here is derived from an EMBL/GenBank/DDBJ whole genome shotgun (WGS) entry which is preliminary data.</text>
</comment>
<feature type="region of interest" description="Disordered" evidence="6">
    <location>
        <begin position="78"/>
        <end position="236"/>
    </location>
</feature>
<feature type="compositionally biased region" description="Polar residues" evidence="6">
    <location>
        <begin position="151"/>
        <end position="166"/>
    </location>
</feature>
<evidence type="ECO:0000256" key="2">
    <source>
        <dbReference type="ARBA" id="ARBA00022692"/>
    </source>
</evidence>
<evidence type="ECO:0000259" key="7">
    <source>
        <dbReference type="PROSITE" id="PS51469"/>
    </source>
</evidence>
<accession>A0A7J7J6D0</accession>
<dbReference type="GO" id="GO:0034975">
    <property type="term" value="P:protein folding in endoplasmic reticulum"/>
    <property type="evidence" value="ECO:0007669"/>
    <property type="project" value="TreeGrafter"/>
</dbReference>
<dbReference type="PROSITE" id="PS51469">
    <property type="entry name" value="SUN"/>
    <property type="match status" value="1"/>
</dbReference>
<feature type="region of interest" description="Disordered" evidence="6">
    <location>
        <begin position="603"/>
        <end position="635"/>
    </location>
</feature>
<dbReference type="GO" id="GO:0016020">
    <property type="term" value="C:membrane"/>
    <property type="evidence" value="ECO:0007669"/>
    <property type="project" value="InterPro"/>
</dbReference>
<dbReference type="Proteomes" id="UP000593567">
    <property type="component" value="Unassembled WGS sequence"/>
</dbReference>
<dbReference type="PANTHER" id="PTHR12953:SF0">
    <property type="entry name" value="SUN DOMAIN-CONTAINING OSSIFICATION FACTOR"/>
    <property type="match status" value="1"/>
</dbReference>